<evidence type="ECO:0000313" key="4">
    <source>
        <dbReference type="Proteomes" id="UP000308549"/>
    </source>
</evidence>
<dbReference type="EMBL" id="NAJL01000001">
    <property type="protein sequence ID" value="TKA34272.1"/>
    <property type="molecule type" value="Genomic_DNA"/>
</dbReference>
<protein>
    <submittedName>
        <fullName evidence="3">Uncharacterized protein</fullName>
    </submittedName>
</protein>
<name>A0A4U0UGY9_9PEZI</name>
<dbReference type="Proteomes" id="UP000308549">
    <property type="component" value="Unassembled WGS sequence"/>
</dbReference>
<feature type="chain" id="PRO_5020933861" evidence="2">
    <location>
        <begin position="23"/>
        <end position="247"/>
    </location>
</feature>
<organism evidence="3 4">
    <name type="scientific">Salinomyces thailandicus</name>
    <dbReference type="NCBI Taxonomy" id="706561"/>
    <lineage>
        <taxon>Eukaryota</taxon>
        <taxon>Fungi</taxon>
        <taxon>Dikarya</taxon>
        <taxon>Ascomycota</taxon>
        <taxon>Pezizomycotina</taxon>
        <taxon>Dothideomycetes</taxon>
        <taxon>Dothideomycetidae</taxon>
        <taxon>Mycosphaerellales</taxon>
        <taxon>Teratosphaeriaceae</taxon>
        <taxon>Salinomyces</taxon>
    </lineage>
</organism>
<comment type="caution">
    <text evidence="3">The sequence shown here is derived from an EMBL/GenBank/DDBJ whole genome shotgun (WGS) entry which is preliminary data.</text>
</comment>
<sequence length="247" mass="26384">MFTKSAFIALATSSALFLPTIAALPTQTPSSLPAIVSALQKRDVVVDDDDDYCVSQGIIYPCAYGTDGVPDFSGPEASDLQDREVDPTMVATSFVSSATESPEDVEPAYDPKLAPSTDGPEGDYTYEDSTPDSDSDSDSTESLQLNDEDTTSTLIPRNTGTMTYCSAPGICATLPVDGSHSCITLDKPYTSLTFSPGLTCDIYKRESCHKRWFGKMGKVANVKGAINTKTDSRALKYEVGAARSFLC</sequence>
<dbReference type="AlphaFoldDB" id="A0A4U0UGY9"/>
<evidence type="ECO:0000256" key="2">
    <source>
        <dbReference type="SAM" id="SignalP"/>
    </source>
</evidence>
<feature type="compositionally biased region" description="Acidic residues" evidence="1">
    <location>
        <begin position="120"/>
        <end position="139"/>
    </location>
</feature>
<feature type="signal peptide" evidence="2">
    <location>
        <begin position="1"/>
        <end position="22"/>
    </location>
</feature>
<evidence type="ECO:0000313" key="3">
    <source>
        <dbReference type="EMBL" id="TKA34272.1"/>
    </source>
</evidence>
<keyword evidence="2" id="KW-0732">Signal</keyword>
<proteinExistence type="predicted"/>
<dbReference type="OrthoDB" id="3884481at2759"/>
<reference evidence="3 4" key="1">
    <citation type="submission" date="2017-03" db="EMBL/GenBank/DDBJ databases">
        <title>Genomes of endolithic fungi from Antarctica.</title>
        <authorList>
            <person name="Coleine C."/>
            <person name="Masonjones S."/>
            <person name="Stajich J.E."/>
        </authorList>
    </citation>
    <scope>NUCLEOTIDE SEQUENCE [LARGE SCALE GENOMIC DNA]</scope>
    <source>
        <strain evidence="3 4">CCFEE 6315</strain>
    </source>
</reference>
<keyword evidence="4" id="KW-1185">Reference proteome</keyword>
<accession>A0A4U0UGY9</accession>
<feature type="region of interest" description="Disordered" evidence="1">
    <location>
        <begin position="95"/>
        <end position="157"/>
    </location>
</feature>
<evidence type="ECO:0000256" key="1">
    <source>
        <dbReference type="SAM" id="MobiDB-lite"/>
    </source>
</evidence>
<gene>
    <name evidence="3" type="ORF">B0A50_00252</name>
</gene>